<sequence length="222" mass="24296">MQLDGAIWASKRSHLQAGTTSAHNPPNLKHGPTKSQPISEAKKNGTDGTPCLEASNQKPANHFEAESLAVFATCGPRRKRRSVCPSPPHPRGHARGSVDPPAPGTGRTSSASPNRSVRSRAHTLPRSLLLPRASPRGHIPCFRPSESRSPSLLPPAGRHLLSRRRWILIRLCGVLRVNVYGEFNIQSSKFPQLSSCRNTFDAPFMLFTQCLYIPFAVETSIN</sequence>
<keyword evidence="3" id="KW-1185">Reference proteome</keyword>
<accession>A0A8J5SHH4</accession>
<comment type="caution">
    <text evidence="2">The sequence shown here is derived from an EMBL/GenBank/DDBJ whole genome shotgun (WGS) entry which is preliminary data.</text>
</comment>
<evidence type="ECO:0000256" key="1">
    <source>
        <dbReference type="SAM" id="MobiDB-lite"/>
    </source>
</evidence>
<reference evidence="2" key="1">
    <citation type="journal article" date="2021" name="bioRxiv">
        <title>Whole Genome Assembly and Annotation of Northern Wild Rice, Zizania palustris L., Supports a Whole Genome Duplication in the Zizania Genus.</title>
        <authorList>
            <person name="Haas M."/>
            <person name="Kono T."/>
            <person name="Macchietto M."/>
            <person name="Millas R."/>
            <person name="McGilp L."/>
            <person name="Shao M."/>
            <person name="Duquette J."/>
            <person name="Hirsch C.N."/>
            <person name="Kimball J."/>
        </authorList>
    </citation>
    <scope>NUCLEOTIDE SEQUENCE</scope>
    <source>
        <tissue evidence="2">Fresh leaf tissue</tissue>
    </source>
</reference>
<feature type="region of interest" description="Disordered" evidence="1">
    <location>
        <begin position="76"/>
        <end position="154"/>
    </location>
</feature>
<name>A0A8J5SHH4_ZIZPA</name>
<feature type="compositionally biased region" description="Low complexity" evidence="1">
    <location>
        <begin position="124"/>
        <end position="136"/>
    </location>
</feature>
<organism evidence="2 3">
    <name type="scientific">Zizania palustris</name>
    <name type="common">Northern wild rice</name>
    <dbReference type="NCBI Taxonomy" id="103762"/>
    <lineage>
        <taxon>Eukaryota</taxon>
        <taxon>Viridiplantae</taxon>
        <taxon>Streptophyta</taxon>
        <taxon>Embryophyta</taxon>
        <taxon>Tracheophyta</taxon>
        <taxon>Spermatophyta</taxon>
        <taxon>Magnoliopsida</taxon>
        <taxon>Liliopsida</taxon>
        <taxon>Poales</taxon>
        <taxon>Poaceae</taxon>
        <taxon>BOP clade</taxon>
        <taxon>Oryzoideae</taxon>
        <taxon>Oryzeae</taxon>
        <taxon>Zizaniinae</taxon>
        <taxon>Zizania</taxon>
    </lineage>
</organism>
<protein>
    <submittedName>
        <fullName evidence="2">Uncharacterized protein</fullName>
    </submittedName>
</protein>
<proteinExistence type="predicted"/>
<gene>
    <name evidence="2" type="ORF">GUJ93_ZPchr0003g17232</name>
</gene>
<dbReference type="AlphaFoldDB" id="A0A8J5SHH4"/>
<reference evidence="2" key="2">
    <citation type="submission" date="2021-02" db="EMBL/GenBank/DDBJ databases">
        <authorList>
            <person name="Kimball J.A."/>
            <person name="Haas M.W."/>
            <person name="Macchietto M."/>
            <person name="Kono T."/>
            <person name="Duquette J."/>
            <person name="Shao M."/>
        </authorList>
    </citation>
    <scope>NUCLEOTIDE SEQUENCE</scope>
    <source>
        <tissue evidence="2">Fresh leaf tissue</tissue>
    </source>
</reference>
<dbReference type="Proteomes" id="UP000729402">
    <property type="component" value="Unassembled WGS sequence"/>
</dbReference>
<feature type="compositionally biased region" description="Low complexity" evidence="1">
    <location>
        <begin position="143"/>
        <end position="154"/>
    </location>
</feature>
<dbReference type="EMBL" id="JAAALK010000286">
    <property type="protein sequence ID" value="KAG8063712.1"/>
    <property type="molecule type" value="Genomic_DNA"/>
</dbReference>
<evidence type="ECO:0000313" key="2">
    <source>
        <dbReference type="EMBL" id="KAG8063712.1"/>
    </source>
</evidence>
<feature type="compositionally biased region" description="Polar residues" evidence="1">
    <location>
        <begin position="106"/>
        <end position="116"/>
    </location>
</feature>
<evidence type="ECO:0000313" key="3">
    <source>
        <dbReference type="Proteomes" id="UP000729402"/>
    </source>
</evidence>
<feature type="region of interest" description="Disordered" evidence="1">
    <location>
        <begin position="1"/>
        <end position="56"/>
    </location>
</feature>